<accession>A0A133V1A6</accession>
<dbReference type="AlphaFoldDB" id="A0A133V1A6"/>
<dbReference type="Proteomes" id="UP000070341">
    <property type="component" value="Unassembled WGS sequence"/>
</dbReference>
<sequence>MVRGQTIDSPFDGGIPARIYFAAYLQPRTGYQLAKEVFGTREGSEQPKTPSKIYKYIKQFPDFFYKEYPDDSERKYKIHASLEPLLDQLPDSVLEIGSGETVQFVKRYLKREVRETLNEGYRADYWRGIHREEDPELSEEPDVEILSVFLEYLKYASAAKIAVSEIGLDQNSEVGEKEAARWALKEFLSPYLADETEKVLEWIDPLLELIGATEILNTPSLSGRPLGEAYPQGEKILDLTEFTYLVRQKMRSGVDRKARKQIKRKEEELKSVFRKGVERAIRS</sequence>
<dbReference type="EMBL" id="LHXU01000016">
    <property type="protein sequence ID" value="KXB00229.1"/>
    <property type="molecule type" value="Genomic_DNA"/>
</dbReference>
<name>A0A133V1A6_9EURY</name>
<comment type="caution">
    <text evidence="1">The sequence shown here is derived from an EMBL/GenBank/DDBJ whole genome shotgun (WGS) entry which is preliminary data.</text>
</comment>
<proteinExistence type="predicted"/>
<gene>
    <name evidence="1" type="ORF">AKJ40_01665</name>
</gene>
<evidence type="ECO:0000313" key="1">
    <source>
        <dbReference type="EMBL" id="KXB00229.1"/>
    </source>
</evidence>
<keyword evidence="2" id="KW-1185">Reference proteome</keyword>
<protein>
    <submittedName>
        <fullName evidence="1">Uncharacterized protein</fullName>
    </submittedName>
</protein>
<reference evidence="1 2" key="1">
    <citation type="journal article" date="2016" name="Sci. Rep.">
        <title>Metabolic traits of an uncultured archaeal lineage -MSBL1- from brine pools of the Red Sea.</title>
        <authorList>
            <person name="Mwirichia R."/>
            <person name="Alam I."/>
            <person name="Rashid M."/>
            <person name="Vinu M."/>
            <person name="Ba-Alawi W."/>
            <person name="Anthony Kamau A."/>
            <person name="Kamanda Ngugi D."/>
            <person name="Goker M."/>
            <person name="Klenk H.P."/>
            <person name="Bajic V."/>
            <person name="Stingl U."/>
        </authorList>
    </citation>
    <scope>NUCLEOTIDE SEQUENCE [LARGE SCALE GENOMIC DNA]</scope>
    <source>
        <strain evidence="1">SCGC-AAA259M10</strain>
    </source>
</reference>
<evidence type="ECO:0000313" key="2">
    <source>
        <dbReference type="Proteomes" id="UP000070341"/>
    </source>
</evidence>
<organism evidence="1 2">
    <name type="scientific">candidate division MSBL1 archaeon SCGC-AAA259M10</name>
    <dbReference type="NCBI Taxonomy" id="1698270"/>
    <lineage>
        <taxon>Archaea</taxon>
        <taxon>Methanobacteriati</taxon>
        <taxon>Methanobacteriota</taxon>
        <taxon>candidate division MSBL1</taxon>
    </lineage>
</organism>